<accession>A0A1Y2K8X3</accession>
<evidence type="ECO:0000256" key="4">
    <source>
        <dbReference type="ARBA" id="ARBA00022964"/>
    </source>
</evidence>
<evidence type="ECO:0000313" key="9">
    <source>
        <dbReference type="Proteomes" id="UP000194003"/>
    </source>
</evidence>
<keyword evidence="6" id="KW-0408">Iron</keyword>
<keyword evidence="4" id="KW-0223">Dioxygenase</keyword>
<evidence type="ECO:0000259" key="7">
    <source>
        <dbReference type="PROSITE" id="PS51471"/>
    </source>
</evidence>
<dbReference type="InterPro" id="IPR006620">
    <property type="entry name" value="Pro_4_hyd_alph"/>
</dbReference>
<dbReference type="GO" id="GO:0071456">
    <property type="term" value="P:cellular response to hypoxia"/>
    <property type="evidence" value="ECO:0007669"/>
    <property type="project" value="TreeGrafter"/>
</dbReference>
<dbReference type="EMBL" id="LVJN01000015">
    <property type="protein sequence ID" value="OSM07173.1"/>
    <property type="molecule type" value="Genomic_DNA"/>
</dbReference>
<evidence type="ECO:0000256" key="3">
    <source>
        <dbReference type="ARBA" id="ARBA00022896"/>
    </source>
</evidence>
<dbReference type="STRING" id="1434232.MAIT1_03903"/>
<dbReference type="PROSITE" id="PS51471">
    <property type="entry name" value="FE2OG_OXY"/>
    <property type="match status" value="1"/>
</dbReference>
<dbReference type="AlphaFoldDB" id="A0A1Y2K8X3"/>
<evidence type="ECO:0000313" key="8">
    <source>
        <dbReference type="EMBL" id="OSM07173.1"/>
    </source>
</evidence>
<dbReference type="Gene3D" id="2.60.120.620">
    <property type="entry name" value="q2cbj1_9rhob like domain"/>
    <property type="match status" value="1"/>
</dbReference>
<evidence type="ECO:0000256" key="2">
    <source>
        <dbReference type="ARBA" id="ARBA00022723"/>
    </source>
</evidence>
<organism evidence="8 9">
    <name type="scientific">Magnetofaba australis IT-1</name>
    <dbReference type="NCBI Taxonomy" id="1434232"/>
    <lineage>
        <taxon>Bacteria</taxon>
        <taxon>Pseudomonadati</taxon>
        <taxon>Pseudomonadota</taxon>
        <taxon>Magnetococcia</taxon>
        <taxon>Magnetococcales</taxon>
        <taxon>Magnetococcaceae</taxon>
        <taxon>Magnetofaba</taxon>
    </lineage>
</organism>
<sequence>MRMRACADVWTDSAIEAAQRALIAEQLATQGYCVIPNYLDLAAQQALLAEALAAQAGGLFRPGAVGHGQNRQVESEIRSMQLLWLDAQFPAQAAYLARMGLLMTDLNRRLFLGLRSCEAFFALYEPGDFYRRHCDNFLDASPRKVTAVLYLNADWQADDGGELSLFDGDGATPIARILPQAGTLACFLSRDFPHEVCVTNRQRIAIPTWLRNDDPTIPLPPDVL</sequence>
<dbReference type="PANTHER" id="PTHR12907">
    <property type="entry name" value="EGL NINE HOMOLOG-RELATED"/>
    <property type="match status" value="1"/>
</dbReference>
<keyword evidence="2" id="KW-0479">Metal-binding</keyword>
<dbReference type="InterPro" id="IPR005123">
    <property type="entry name" value="Oxoglu/Fe-dep_dioxygenase_dom"/>
</dbReference>
<dbReference type="InterPro" id="IPR051559">
    <property type="entry name" value="HIF_prolyl_hydroxylases"/>
</dbReference>
<feature type="domain" description="Fe2OG dioxygenase" evidence="7">
    <location>
        <begin position="115"/>
        <end position="212"/>
    </location>
</feature>
<comment type="caution">
    <text evidence="8">The sequence shown here is derived from an EMBL/GenBank/DDBJ whole genome shotgun (WGS) entry which is preliminary data.</text>
</comment>
<name>A0A1Y2K8X3_9PROT</name>
<evidence type="ECO:0000256" key="1">
    <source>
        <dbReference type="ARBA" id="ARBA00001961"/>
    </source>
</evidence>
<keyword evidence="9" id="KW-1185">Reference proteome</keyword>
<protein>
    <submittedName>
        <fullName evidence="8">Putative prolyl 4-hydroxylase subunit alpha</fullName>
    </submittedName>
</protein>
<dbReference type="GO" id="GO:0008198">
    <property type="term" value="F:ferrous iron binding"/>
    <property type="evidence" value="ECO:0007669"/>
    <property type="project" value="TreeGrafter"/>
</dbReference>
<dbReference type="SMART" id="SM00702">
    <property type="entry name" value="P4Hc"/>
    <property type="match status" value="1"/>
</dbReference>
<dbReference type="GO" id="GO:0031418">
    <property type="term" value="F:L-ascorbic acid binding"/>
    <property type="evidence" value="ECO:0007669"/>
    <property type="project" value="UniProtKB-KW"/>
</dbReference>
<dbReference type="PANTHER" id="PTHR12907:SF26">
    <property type="entry name" value="HIF PROLYL HYDROXYLASE, ISOFORM C"/>
    <property type="match status" value="1"/>
</dbReference>
<dbReference type="Pfam" id="PF13640">
    <property type="entry name" value="2OG-FeII_Oxy_3"/>
    <property type="match status" value="1"/>
</dbReference>
<keyword evidence="5" id="KW-0560">Oxidoreductase</keyword>
<dbReference type="GO" id="GO:0031543">
    <property type="term" value="F:peptidyl-proline dioxygenase activity"/>
    <property type="evidence" value="ECO:0007669"/>
    <property type="project" value="TreeGrafter"/>
</dbReference>
<reference evidence="8 9" key="1">
    <citation type="journal article" date="2016" name="BMC Genomics">
        <title>Combined genomic and structural analyses of a cultured magnetotactic bacterium reveals its niche adaptation to a dynamic environment.</title>
        <authorList>
            <person name="Araujo A.C."/>
            <person name="Morillo V."/>
            <person name="Cypriano J."/>
            <person name="Teixeira L.C."/>
            <person name="Leao P."/>
            <person name="Lyra S."/>
            <person name="Almeida L.G."/>
            <person name="Bazylinski D.A."/>
            <person name="Vasconcellos A.T."/>
            <person name="Abreu F."/>
            <person name="Lins U."/>
        </authorList>
    </citation>
    <scope>NUCLEOTIDE SEQUENCE [LARGE SCALE GENOMIC DNA]</scope>
    <source>
        <strain evidence="8 9">IT-1</strain>
    </source>
</reference>
<keyword evidence="3" id="KW-0847">Vitamin C</keyword>
<comment type="cofactor">
    <cofactor evidence="1">
        <name>L-ascorbate</name>
        <dbReference type="ChEBI" id="CHEBI:38290"/>
    </cofactor>
</comment>
<evidence type="ECO:0000256" key="6">
    <source>
        <dbReference type="ARBA" id="ARBA00023004"/>
    </source>
</evidence>
<dbReference type="InterPro" id="IPR044862">
    <property type="entry name" value="Pro_4_hyd_alph_FE2OG_OXY"/>
</dbReference>
<proteinExistence type="predicted"/>
<dbReference type="Proteomes" id="UP000194003">
    <property type="component" value="Unassembled WGS sequence"/>
</dbReference>
<gene>
    <name evidence="8" type="ORF">MAIT1_03903</name>
</gene>
<evidence type="ECO:0000256" key="5">
    <source>
        <dbReference type="ARBA" id="ARBA00023002"/>
    </source>
</evidence>